<dbReference type="EMBL" id="BPLR01000007">
    <property type="protein sequence ID" value="GIY91388.1"/>
    <property type="molecule type" value="Genomic_DNA"/>
</dbReference>
<comment type="caution">
    <text evidence="1">The sequence shown here is derived from an EMBL/GenBank/DDBJ whole genome shotgun (WGS) entry which is preliminary data.</text>
</comment>
<reference evidence="1 2" key="1">
    <citation type="submission" date="2021-06" db="EMBL/GenBank/DDBJ databases">
        <title>Caerostris extrusa draft genome.</title>
        <authorList>
            <person name="Kono N."/>
            <person name="Arakawa K."/>
        </authorList>
    </citation>
    <scope>NUCLEOTIDE SEQUENCE [LARGE SCALE GENOMIC DNA]</scope>
</reference>
<gene>
    <name evidence="1" type="ORF">CEXT_180851</name>
</gene>
<protein>
    <submittedName>
        <fullName evidence="1">Uncharacterized protein</fullName>
    </submittedName>
</protein>
<keyword evidence="2" id="KW-1185">Reference proteome</keyword>
<proteinExistence type="predicted"/>
<dbReference type="Proteomes" id="UP001054945">
    <property type="component" value="Unassembled WGS sequence"/>
</dbReference>
<accession>A0AAV4XAA6</accession>
<evidence type="ECO:0000313" key="2">
    <source>
        <dbReference type="Proteomes" id="UP001054945"/>
    </source>
</evidence>
<organism evidence="1 2">
    <name type="scientific">Caerostris extrusa</name>
    <name type="common">Bark spider</name>
    <name type="synonym">Caerostris bankana</name>
    <dbReference type="NCBI Taxonomy" id="172846"/>
    <lineage>
        <taxon>Eukaryota</taxon>
        <taxon>Metazoa</taxon>
        <taxon>Ecdysozoa</taxon>
        <taxon>Arthropoda</taxon>
        <taxon>Chelicerata</taxon>
        <taxon>Arachnida</taxon>
        <taxon>Araneae</taxon>
        <taxon>Araneomorphae</taxon>
        <taxon>Entelegynae</taxon>
        <taxon>Araneoidea</taxon>
        <taxon>Araneidae</taxon>
        <taxon>Caerostris</taxon>
    </lineage>
</organism>
<sequence length="147" mass="16117">MEKYIGVLDTVTTTDKIQGKNFGSSLVDRSGYWDLCVSFGHTRNLKGQERLSVSALVTIETSTLRANDVRIGSTPRQKLTNAKSIEDFSPMLGKHGILSLNPIISYFDAKTTLFLEPDPELTSQTTAVPRFRGPRDIKFIPGTGAPG</sequence>
<evidence type="ECO:0000313" key="1">
    <source>
        <dbReference type="EMBL" id="GIY91388.1"/>
    </source>
</evidence>
<name>A0AAV4XAA6_CAEEX</name>
<dbReference type="AlphaFoldDB" id="A0AAV4XAA6"/>